<evidence type="ECO:0000313" key="3">
    <source>
        <dbReference type="Proteomes" id="UP000186817"/>
    </source>
</evidence>
<evidence type="ECO:0000256" key="1">
    <source>
        <dbReference type="SAM" id="MobiDB-lite"/>
    </source>
</evidence>
<gene>
    <name evidence="2" type="ORF">AK812_SmicGene3729</name>
</gene>
<feature type="region of interest" description="Disordered" evidence="1">
    <location>
        <begin position="1"/>
        <end position="36"/>
    </location>
</feature>
<feature type="region of interest" description="Disordered" evidence="1">
    <location>
        <begin position="67"/>
        <end position="112"/>
    </location>
</feature>
<dbReference type="Proteomes" id="UP000186817">
    <property type="component" value="Unassembled WGS sequence"/>
</dbReference>
<dbReference type="OrthoDB" id="432877at2759"/>
<keyword evidence="3" id="KW-1185">Reference proteome</keyword>
<dbReference type="AlphaFoldDB" id="A0A1Q9EY77"/>
<dbReference type="EMBL" id="LSRX01000044">
    <property type="protein sequence ID" value="OLQ12369.1"/>
    <property type="molecule type" value="Genomic_DNA"/>
</dbReference>
<organism evidence="2 3">
    <name type="scientific">Symbiodinium microadriaticum</name>
    <name type="common">Dinoflagellate</name>
    <name type="synonym">Zooxanthella microadriatica</name>
    <dbReference type="NCBI Taxonomy" id="2951"/>
    <lineage>
        <taxon>Eukaryota</taxon>
        <taxon>Sar</taxon>
        <taxon>Alveolata</taxon>
        <taxon>Dinophyceae</taxon>
        <taxon>Suessiales</taxon>
        <taxon>Symbiodiniaceae</taxon>
        <taxon>Symbiodinium</taxon>
    </lineage>
</organism>
<evidence type="ECO:0000313" key="2">
    <source>
        <dbReference type="EMBL" id="OLQ12369.1"/>
    </source>
</evidence>
<reference evidence="2 3" key="1">
    <citation type="submission" date="2016-02" db="EMBL/GenBank/DDBJ databases">
        <title>Genome analysis of coral dinoflagellate symbionts highlights evolutionary adaptations to a symbiotic lifestyle.</title>
        <authorList>
            <person name="Aranda M."/>
            <person name="Li Y."/>
            <person name="Liew Y.J."/>
            <person name="Baumgarten S."/>
            <person name="Simakov O."/>
            <person name="Wilson M."/>
            <person name="Piel J."/>
            <person name="Ashoor H."/>
            <person name="Bougouffa S."/>
            <person name="Bajic V.B."/>
            <person name="Ryu T."/>
            <person name="Ravasi T."/>
            <person name="Bayer T."/>
            <person name="Micklem G."/>
            <person name="Kim H."/>
            <person name="Bhak J."/>
            <person name="Lajeunesse T.C."/>
            <person name="Voolstra C.R."/>
        </authorList>
    </citation>
    <scope>NUCLEOTIDE SEQUENCE [LARGE SCALE GENOMIC DNA]</scope>
    <source>
        <strain evidence="2 3">CCMP2467</strain>
    </source>
</reference>
<name>A0A1Q9EY77_SYMMI</name>
<accession>A0A1Q9EY77</accession>
<sequence>MWVSPSPVATGDDAPWNRLRRAARNQGEEANNGATAKVSMDALAAASAKQPAVPTTMSKSMAMPFVPSSGPAPMAPWHKTSPLPAPPSAPWRSATLPAPPQKASAPSTPWPLQSPSLHSDGLPSFVDRVAGVLGPAAGSDVLPLEEYKSRLATIYSVHNPSNVSKIGYLLSKYKDQEQLLYQSVCSKYQIPSTWDGRQPLPSLPFATQVQPSETQHKDQATTLPRVDLSKSESKADDDFFESEAALKALQILTQDPKAARWK</sequence>
<feature type="region of interest" description="Disordered" evidence="1">
    <location>
        <begin position="210"/>
        <end position="234"/>
    </location>
</feature>
<proteinExistence type="predicted"/>
<protein>
    <submittedName>
        <fullName evidence="2">Uncharacterized protein</fullName>
    </submittedName>
</protein>
<comment type="caution">
    <text evidence="2">The sequence shown here is derived from an EMBL/GenBank/DDBJ whole genome shotgun (WGS) entry which is preliminary data.</text>
</comment>